<proteinExistence type="predicted"/>
<reference evidence="3" key="2">
    <citation type="submission" date="2020-02" db="EMBL/GenBank/DDBJ databases">
        <authorList>
            <person name="Littmann E."/>
            <person name="Sorbara M."/>
        </authorList>
    </citation>
    <scope>NUCLEOTIDE SEQUENCE</scope>
    <source>
        <strain evidence="3">MSK.17.79</strain>
    </source>
</reference>
<evidence type="ECO:0000256" key="1">
    <source>
        <dbReference type="SAM" id="MobiDB-lite"/>
    </source>
</evidence>
<dbReference type="RefSeq" id="WP_173840424.1">
    <property type="nucleotide sequence ID" value="NZ_JAAILW010000012.1"/>
</dbReference>
<evidence type="ECO:0000313" key="3">
    <source>
        <dbReference type="EMBL" id="NSC27220.1"/>
    </source>
</evidence>
<feature type="region of interest" description="Disordered" evidence="1">
    <location>
        <begin position="1"/>
        <end position="147"/>
    </location>
</feature>
<keyword evidence="2" id="KW-0812">Transmembrane</keyword>
<comment type="caution">
    <text evidence="3">The sequence shown here is derived from an EMBL/GenBank/DDBJ whole genome shotgun (WGS) entry which is preliminary data.</text>
</comment>
<evidence type="ECO:0000256" key="2">
    <source>
        <dbReference type="SAM" id="Phobius"/>
    </source>
</evidence>
<feature type="compositionally biased region" description="Polar residues" evidence="1">
    <location>
        <begin position="90"/>
        <end position="128"/>
    </location>
</feature>
<organism evidence="3 4">
    <name type="scientific">Agathobacter rectalis</name>
    <dbReference type="NCBI Taxonomy" id="39491"/>
    <lineage>
        <taxon>Bacteria</taxon>
        <taxon>Bacillati</taxon>
        <taxon>Bacillota</taxon>
        <taxon>Clostridia</taxon>
        <taxon>Lachnospirales</taxon>
        <taxon>Lachnospiraceae</taxon>
        <taxon>Agathobacter</taxon>
    </lineage>
</organism>
<evidence type="ECO:0008006" key="5">
    <source>
        <dbReference type="Google" id="ProtNLM"/>
    </source>
</evidence>
<feature type="compositionally biased region" description="Low complexity" evidence="1">
    <location>
        <begin position="129"/>
        <end position="147"/>
    </location>
</feature>
<dbReference type="Proteomes" id="UP001193670">
    <property type="component" value="Unassembled WGS sequence"/>
</dbReference>
<reference evidence="3" key="1">
    <citation type="journal article" date="2020" name="Cell Host Microbe">
        <title>Functional and Genomic Variation between Human-Derived Isolates of Lachnospiraceae Reveals Inter- and Intra-Species Diversity.</title>
        <authorList>
            <person name="Sorbara M.T."/>
            <person name="Littmann E.R."/>
            <person name="Fontana E."/>
            <person name="Moody T.U."/>
            <person name="Kohout C.E."/>
            <person name="Gjonbalaj M."/>
            <person name="Eaton V."/>
            <person name="Seok R."/>
            <person name="Leiner I.M."/>
            <person name="Pamer E.G."/>
        </authorList>
    </citation>
    <scope>NUCLEOTIDE SEQUENCE</scope>
    <source>
        <strain evidence="3">MSK.17.79</strain>
    </source>
</reference>
<protein>
    <recommendedName>
        <fullName evidence="5">DUF4190 domain-containing protein</fullName>
    </recommendedName>
</protein>
<feature type="compositionally biased region" description="Polar residues" evidence="1">
    <location>
        <begin position="12"/>
        <end position="83"/>
    </location>
</feature>
<keyword evidence="2" id="KW-0472">Membrane</keyword>
<feature type="transmembrane region" description="Helical" evidence="2">
    <location>
        <begin position="179"/>
        <end position="210"/>
    </location>
</feature>
<keyword evidence="2" id="KW-1133">Transmembrane helix</keyword>
<name>A0AAX0BEW3_9FIRM</name>
<feature type="transmembrane region" description="Helical" evidence="2">
    <location>
        <begin position="216"/>
        <end position="243"/>
    </location>
</feature>
<sequence length="294" mass="32334">MDDNNYMNNDNRSSGTPDNTGVFGQSSETANGSDTYSQPQDTYNQPTDTYNQSVSQQESGNAYAYGQSSDQTGSTDGYVNNPGSAYGYANQGTYNQNPNAQGAYNQNPNAQGTYNQNTYDQGSFNQSAYGQTQYGQQPNGQGGYNQTAYGQTAYNQPQYGANPYNQPPKNSNGFGIASLVLGIASIVLFCTCINYVTALLAIIFGIIHIIKGNNKVFGIVGIATAAISVIVSIIFWVVAGANVSTDLEKEFMRGFDEGYEYYNDDDSYEDYDYDYDSYDYDDFDYQNFDYDGIY</sequence>
<gene>
    <name evidence="3" type="ORF">G4319_07645</name>
</gene>
<dbReference type="AlphaFoldDB" id="A0AAX0BEW3"/>
<feature type="compositionally biased region" description="Low complexity" evidence="1">
    <location>
        <begin position="1"/>
        <end position="11"/>
    </location>
</feature>
<accession>A0AAX0BEW3</accession>
<evidence type="ECO:0000313" key="4">
    <source>
        <dbReference type="Proteomes" id="UP001193670"/>
    </source>
</evidence>
<dbReference type="EMBL" id="JAAILW010000012">
    <property type="protein sequence ID" value="NSC27220.1"/>
    <property type="molecule type" value="Genomic_DNA"/>
</dbReference>